<proteinExistence type="inferred from homology"/>
<dbReference type="HOGENOM" id="CLU_039613_6_2_0"/>
<dbReference type="STRING" id="649638.Trad_0220"/>
<dbReference type="RefSeq" id="WP_013176740.1">
    <property type="nucleotide sequence ID" value="NC_014221.1"/>
</dbReference>
<dbReference type="Proteomes" id="UP000000379">
    <property type="component" value="Chromosome"/>
</dbReference>
<keyword evidence="8" id="KW-1185">Reference proteome</keyword>
<feature type="domain" description="HTH lysR-type" evidence="6">
    <location>
        <begin position="1"/>
        <end position="58"/>
    </location>
</feature>
<dbReference type="InterPro" id="IPR036388">
    <property type="entry name" value="WH-like_DNA-bd_sf"/>
</dbReference>
<dbReference type="eggNOG" id="COG0583">
    <property type="taxonomic scope" value="Bacteria"/>
</dbReference>
<dbReference type="KEGG" id="tra:Trad_0220"/>
<dbReference type="PANTHER" id="PTHR30346">
    <property type="entry name" value="TRANSCRIPTIONAL DUAL REGULATOR HCAR-RELATED"/>
    <property type="match status" value="1"/>
</dbReference>
<accession>D7CY00</accession>
<dbReference type="GO" id="GO:0032993">
    <property type="term" value="C:protein-DNA complex"/>
    <property type="evidence" value="ECO:0007669"/>
    <property type="project" value="TreeGrafter"/>
</dbReference>
<keyword evidence="5" id="KW-0804">Transcription</keyword>
<keyword evidence="4" id="KW-0010">Activator</keyword>
<name>D7CY00_TRURR</name>
<dbReference type="OrthoDB" id="9803735at2"/>
<gene>
    <name evidence="7" type="ordered locus">Trad_0220</name>
</gene>
<dbReference type="GO" id="GO:0003677">
    <property type="term" value="F:DNA binding"/>
    <property type="evidence" value="ECO:0007669"/>
    <property type="project" value="UniProtKB-KW"/>
</dbReference>
<evidence type="ECO:0000256" key="3">
    <source>
        <dbReference type="ARBA" id="ARBA00023125"/>
    </source>
</evidence>
<evidence type="ECO:0000256" key="4">
    <source>
        <dbReference type="ARBA" id="ARBA00023159"/>
    </source>
</evidence>
<dbReference type="InterPro" id="IPR036390">
    <property type="entry name" value="WH_DNA-bd_sf"/>
</dbReference>
<protein>
    <submittedName>
        <fullName evidence="7">Transcriptional regulator, LysR family</fullName>
    </submittedName>
</protein>
<dbReference type="SUPFAM" id="SSF46785">
    <property type="entry name" value="Winged helix' DNA-binding domain"/>
    <property type="match status" value="1"/>
</dbReference>
<sequence>MTLTQLKYLVAVAETGHFAEAAQRCGVTQPTLSMQLQKLERSLGIVLFDRRKKPVEPTEAGATLVAQARRVLHECARLEGLAQEARGTVTGELRLGILPTLAPYLLPLVVPRFLRRYPGVHLRVREATTAQLIGELVGNGLDLGLASDHEPHAALLSQPLFREPFVAFLAPEHRLAPHREIPTSALHVSDMWLLSEGHCLRDQTLRLCRGGELACGTRRSLHFESGNLQTLVKLVKQSGGMTLLPLLATLDLSDGERRTYVRPLVPTPQREVWALTSRTSAQRPLFRAFITTVLEALPENLAAL</sequence>
<evidence type="ECO:0000313" key="8">
    <source>
        <dbReference type="Proteomes" id="UP000000379"/>
    </source>
</evidence>
<evidence type="ECO:0000313" key="7">
    <source>
        <dbReference type="EMBL" id="ADI13360.1"/>
    </source>
</evidence>
<dbReference type="SUPFAM" id="SSF53850">
    <property type="entry name" value="Periplasmic binding protein-like II"/>
    <property type="match status" value="1"/>
</dbReference>
<evidence type="ECO:0000259" key="6">
    <source>
        <dbReference type="PROSITE" id="PS50931"/>
    </source>
</evidence>
<evidence type="ECO:0000256" key="1">
    <source>
        <dbReference type="ARBA" id="ARBA00009437"/>
    </source>
</evidence>
<dbReference type="PRINTS" id="PR00039">
    <property type="entry name" value="HTHLYSR"/>
</dbReference>
<keyword evidence="3" id="KW-0238">DNA-binding</keyword>
<dbReference type="Gene3D" id="3.40.190.10">
    <property type="entry name" value="Periplasmic binding protein-like II"/>
    <property type="match status" value="2"/>
</dbReference>
<organism evidence="7 8">
    <name type="scientific">Truepera radiovictrix (strain DSM 17093 / CIP 108686 / LMG 22925 / RQ-24)</name>
    <dbReference type="NCBI Taxonomy" id="649638"/>
    <lineage>
        <taxon>Bacteria</taxon>
        <taxon>Thermotogati</taxon>
        <taxon>Deinococcota</taxon>
        <taxon>Deinococci</taxon>
        <taxon>Trueperales</taxon>
        <taxon>Trueperaceae</taxon>
        <taxon>Truepera</taxon>
    </lineage>
</organism>
<dbReference type="EMBL" id="CP002049">
    <property type="protein sequence ID" value="ADI13360.1"/>
    <property type="molecule type" value="Genomic_DNA"/>
</dbReference>
<dbReference type="Pfam" id="PF00126">
    <property type="entry name" value="HTH_1"/>
    <property type="match status" value="1"/>
</dbReference>
<dbReference type="PROSITE" id="PS50931">
    <property type="entry name" value="HTH_LYSR"/>
    <property type="match status" value="1"/>
</dbReference>
<reference evidence="8" key="1">
    <citation type="submission" date="2010-05" db="EMBL/GenBank/DDBJ databases">
        <title>The complete genome of Truepera radiovictris DSM 17093.</title>
        <authorList>
            <consortium name="US DOE Joint Genome Institute (JGI-PGF)"/>
            <person name="Lucas S."/>
            <person name="Copeland A."/>
            <person name="Lapidus A."/>
            <person name="Glavina del Rio T."/>
            <person name="Dalin E."/>
            <person name="Tice H."/>
            <person name="Bruce D."/>
            <person name="Goodwin L."/>
            <person name="Pitluck S."/>
            <person name="Kyrpides N."/>
            <person name="Mavromatis K."/>
            <person name="Ovchinnikova G."/>
            <person name="Munk A.C."/>
            <person name="Detter J.C."/>
            <person name="Han C."/>
            <person name="Tapia R."/>
            <person name="Land M."/>
            <person name="Hauser L."/>
            <person name="Markowitz V."/>
            <person name="Cheng J.-F."/>
            <person name="Hugenholtz P."/>
            <person name="Woyke T."/>
            <person name="Wu D."/>
            <person name="Tindall B."/>
            <person name="Pomrenke H.G."/>
            <person name="Brambilla E."/>
            <person name="Klenk H.-P."/>
            <person name="Eisen J.A."/>
        </authorList>
    </citation>
    <scope>NUCLEOTIDE SEQUENCE [LARGE SCALE GENOMIC DNA]</scope>
    <source>
        <strain evidence="8">DSM 17093 / CIP 108686 / LMG 22925 / RQ-24</strain>
    </source>
</reference>
<evidence type="ECO:0000256" key="5">
    <source>
        <dbReference type="ARBA" id="ARBA00023163"/>
    </source>
</evidence>
<evidence type="ECO:0000256" key="2">
    <source>
        <dbReference type="ARBA" id="ARBA00023015"/>
    </source>
</evidence>
<dbReference type="GO" id="GO:0003700">
    <property type="term" value="F:DNA-binding transcription factor activity"/>
    <property type="evidence" value="ECO:0007669"/>
    <property type="project" value="InterPro"/>
</dbReference>
<dbReference type="AlphaFoldDB" id="D7CY00"/>
<reference evidence="7 8" key="2">
    <citation type="journal article" date="2011" name="Stand. Genomic Sci.">
        <title>Complete genome sequence of Truepera radiovictrix type strain (RQ-24).</title>
        <authorList>
            <person name="Ivanova N."/>
            <person name="Rohde C."/>
            <person name="Munk C."/>
            <person name="Nolan M."/>
            <person name="Lucas S."/>
            <person name="Del Rio T.G."/>
            <person name="Tice H."/>
            <person name="Deshpande S."/>
            <person name="Cheng J.F."/>
            <person name="Tapia R."/>
            <person name="Han C."/>
            <person name="Goodwin L."/>
            <person name="Pitluck S."/>
            <person name="Liolios K."/>
            <person name="Mavromatis K."/>
            <person name="Mikhailova N."/>
            <person name="Pati A."/>
            <person name="Chen A."/>
            <person name="Palaniappan K."/>
            <person name="Land M."/>
            <person name="Hauser L."/>
            <person name="Chang Y.J."/>
            <person name="Jeffries C.D."/>
            <person name="Brambilla E."/>
            <person name="Rohde M."/>
            <person name="Goker M."/>
            <person name="Tindall B.J."/>
            <person name="Woyke T."/>
            <person name="Bristow J."/>
            <person name="Eisen J.A."/>
            <person name="Markowitz V."/>
            <person name="Hugenholtz P."/>
            <person name="Kyrpides N.C."/>
            <person name="Klenk H.P."/>
            <person name="Lapidus A."/>
        </authorList>
    </citation>
    <scope>NUCLEOTIDE SEQUENCE [LARGE SCALE GENOMIC DNA]</scope>
    <source>
        <strain evidence="8">DSM 17093 / CIP 108686 / LMG 22925 / RQ-24</strain>
    </source>
</reference>
<keyword evidence="2" id="KW-0805">Transcription regulation</keyword>
<dbReference type="PANTHER" id="PTHR30346:SF26">
    <property type="entry name" value="HYDROGEN PEROXIDE-INDUCIBLE GENES ACTIVATOR"/>
    <property type="match status" value="1"/>
</dbReference>
<dbReference type="InterPro" id="IPR005119">
    <property type="entry name" value="LysR_subst-bd"/>
</dbReference>
<dbReference type="Pfam" id="PF03466">
    <property type="entry name" value="LysR_substrate"/>
    <property type="match status" value="1"/>
</dbReference>
<dbReference type="Gene3D" id="1.10.10.10">
    <property type="entry name" value="Winged helix-like DNA-binding domain superfamily/Winged helix DNA-binding domain"/>
    <property type="match status" value="1"/>
</dbReference>
<dbReference type="FunFam" id="1.10.10.10:FF:000001">
    <property type="entry name" value="LysR family transcriptional regulator"/>
    <property type="match status" value="1"/>
</dbReference>
<comment type="similarity">
    <text evidence="1">Belongs to the LysR transcriptional regulatory family.</text>
</comment>
<dbReference type="InterPro" id="IPR000847">
    <property type="entry name" value="LysR_HTH_N"/>
</dbReference>